<dbReference type="EMBL" id="JACHLE010000002">
    <property type="protein sequence ID" value="MBB4806846.1"/>
    <property type="molecule type" value="Genomic_DNA"/>
</dbReference>
<protein>
    <submittedName>
        <fullName evidence="1">Uncharacterized protein</fullName>
    </submittedName>
</protein>
<accession>A0A840KCC7</accession>
<dbReference type="RefSeq" id="WP_184189028.1">
    <property type="nucleotide sequence ID" value="NZ_JACHLE010000002.1"/>
</dbReference>
<dbReference type="AlphaFoldDB" id="A0A840KCC7"/>
<organism evidence="1 2">
    <name type="scientific">Chryseobacterium defluvii</name>
    <dbReference type="NCBI Taxonomy" id="160396"/>
    <lineage>
        <taxon>Bacteria</taxon>
        <taxon>Pseudomonadati</taxon>
        <taxon>Bacteroidota</taxon>
        <taxon>Flavobacteriia</taxon>
        <taxon>Flavobacteriales</taxon>
        <taxon>Weeksellaceae</taxon>
        <taxon>Chryseobacterium group</taxon>
        <taxon>Chryseobacterium</taxon>
    </lineage>
</organism>
<evidence type="ECO:0000313" key="1">
    <source>
        <dbReference type="EMBL" id="MBB4806846.1"/>
    </source>
</evidence>
<reference evidence="1 2" key="1">
    <citation type="submission" date="2020-08" db="EMBL/GenBank/DDBJ databases">
        <title>Functional genomics of gut bacteria from endangered species of beetles.</title>
        <authorList>
            <person name="Carlos-Shanley C."/>
        </authorList>
    </citation>
    <scope>NUCLEOTIDE SEQUENCE [LARGE SCALE GENOMIC DNA]</scope>
    <source>
        <strain evidence="1 2">S00151</strain>
    </source>
</reference>
<evidence type="ECO:0000313" key="2">
    <source>
        <dbReference type="Proteomes" id="UP000592180"/>
    </source>
</evidence>
<gene>
    <name evidence="1" type="ORF">HNP38_002142</name>
</gene>
<dbReference type="Proteomes" id="UP000592180">
    <property type="component" value="Unassembled WGS sequence"/>
</dbReference>
<name>A0A840KCC7_9FLAO</name>
<sequence>MKYCILLLLAFLLKCQDYKPGVNQENRKETTIEGTALNFKEGARLQTDSVMYIIDSLSGWPEELDHKKMIVKGILKTRKYKVGKLEKISENDVIPPQVSSIPANTEVIEHRLLHAEWEVLPDSTDDAINKY</sequence>
<comment type="caution">
    <text evidence="1">The sequence shown here is derived from an EMBL/GenBank/DDBJ whole genome shotgun (WGS) entry which is preliminary data.</text>
</comment>
<keyword evidence="2" id="KW-1185">Reference proteome</keyword>
<proteinExistence type="predicted"/>